<dbReference type="AlphaFoldDB" id="A0A9X3W9X8"/>
<dbReference type="PANTHER" id="PTHR30471">
    <property type="entry name" value="DNA REPAIR PROTEIN RADC"/>
    <property type="match status" value="1"/>
</dbReference>
<evidence type="ECO:0000259" key="7">
    <source>
        <dbReference type="PROSITE" id="PS50249"/>
    </source>
</evidence>
<evidence type="ECO:0000313" key="8">
    <source>
        <dbReference type="EMBL" id="MDB6262469.1"/>
    </source>
</evidence>
<dbReference type="RefSeq" id="WP_271870440.1">
    <property type="nucleotide sequence ID" value="NZ_JAOTGU010000011.1"/>
</dbReference>
<dbReference type="EMBL" id="JAOTGU010000011">
    <property type="protein sequence ID" value="MDB6262469.1"/>
    <property type="molecule type" value="Genomic_DNA"/>
</dbReference>
<keyword evidence="4" id="KW-0378">Hydrolase</keyword>
<evidence type="ECO:0000313" key="9">
    <source>
        <dbReference type="Proteomes" id="UP001143700"/>
    </source>
</evidence>
<dbReference type="GO" id="GO:0046872">
    <property type="term" value="F:metal ion binding"/>
    <property type="evidence" value="ECO:0007669"/>
    <property type="project" value="UniProtKB-KW"/>
</dbReference>
<dbReference type="GO" id="GO:0008237">
    <property type="term" value="F:metallopeptidase activity"/>
    <property type="evidence" value="ECO:0007669"/>
    <property type="project" value="UniProtKB-KW"/>
</dbReference>
<dbReference type="Pfam" id="PF04002">
    <property type="entry name" value="RadC"/>
    <property type="match status" value="1"/>
</dbReference>
<evidence type="ECO:0000256" key="6">
    <source>
        <dbReference type="ARBA" id="ARBA00023049"/>
    </source>
</evidence>
<dbReference type="Gene3D" id="3.40.140.10">
    <property type="entry name" value="Cytidine Deaminase, domain 2"/>
    <property type="match status" value="1"/>
</dbReference>
<dbReference type="CDD" id="cd08071">
    <property type="entry name" value="MPN_DUF2466"/>
    <property type="match status" value="1"/>
</dbReference>
<dbReference type="InterPro" id="IPR037518">
    <property type="entry name" value="MPN"/>
</dbReference>
<comment type="caution">
    <text evidence="8">The sequence shown here is derived from an EMBL/GenBank/DDBJ whole genome shotgun (WGS) entry which is preliminary data.</text>
</comment>
<dbReference type="InterPro" id="IPR025657">
    <property type="entry name" value="RadC_JAB"/>
</dbReference>
<reference evidence="8" key="1">
    <citation type="journal article" date="2022" name="Microorganisms">
        <title>Antibiotic Susceptibility, Resistance Gene Determinants and Corresponding Genomic Regions in Lactobacillus amylovorus Isolates Derived from Wild Boars and Domestic Pigs.</title>
        <authorList>
            <person name="Moravkova M."/>
            <person name="Kostovova I."/>
            <person name="Kavanova K."/>
            <person name="Pechar R."/>
            <person name="Stanek S."/>
            <person name="Brychta A."/>
            <person name="Zeman M."/>
            <person name="Kubasova T."/>
        </authorList>
    </citation>
    <scope>NUCLEOTIDE SEQUENCE</scope>
    <source>
        <strain evidence="8">M356A</strain>
    </source>
</reference>
<evidence type="ECO:0000256" key="1">
    <source>
        <dbReference type="ARBA" id="ARBA00010243"/>
    </source>
</evidence>
<dbReference type="GO" id="GO:0006508">
    <property type="term" value="P:proteolysis"/>
    <property type="evidence" value="ECO:0007669"/>
    <property type="project" value="UniProtKB-KW"/>
</dbReference>
<protein>
    <submittedName>
        <fullName evidence="8">JAB domain-containing protein</fullName>
    </submittedName>
</protein>
<proteinExistence type="inferred from homology"/>
<comment type="similarity">
    <text evidence="1">Belongs to the UPF0758 family.</text>
</comment>
<evidence type="ECO:0000256" key="2">
    <source>
        <dbReference type="ARBA" id="ARBA00022670"/>
    </source>
</evidence>
<dbReference type="InterPro" id="IPR020891">
    <property type="entry name" value="UPF0758_CS"/>
</dbReference>
<gene>
    <name evidence="8" type="ORF">ODV15_07895</name>
</gene>
<keyword evidence="6" id="KW-0482">Metalloprotease</keyword>
<feature type="domain" description="MPN" evidence="7">
    <location>
        <begin position="80"/>
        <end position="202"/>
    </location>
</feature>
<dbReference type="PROSITE" id="PS01302">
    <property type="entry name" value="UPF0758"/>
    <property type="match status" value="1"/>
</dbReference>
<dbReference type="Proteomes" id="UP001143700">
    <property type="component" value="Unassembled WGS sequence"/>
</dbReference>
<organism evidence="8 9">
    <name type="scientific">Lactobacillus amylovorus</name>
    <dbReference type="NCBI Taxonomy" id="1604"/>
    <lineage>
        <taxon>Bacteria</taxon>
        <taxon>Bacillati</taxon>
        <taxon>Bacillota</taxon>
        <taxon>Bacilli</taxon>
        <taxon>Lactobacillales</taxon>
        <taxon>Lactobacillaceae</taxon>
        <taxon>Lactobacillus</taxon>
    </lineage>
</organism>
<keyword evidence="5" id="KW-0862">Zinc</keyword>
<keyword evidence="3" id="KW-0479">Metal-binding</keyword>
<evidence type="ECO:0000256" key="4">
    <source>
        <dbReference type="ARBA" id="ARBA00022801"/>
    </source>
</evidence>
<reference evidence="8" key="2">
    <citation type="submission" date="2022-10" db="EMBL/GenBank/DDBJ databases">
        <authorList>
            <person name="Kostovova I."/>
            <person name="Moravkova M."/>
            <person name="Pechar R."/>
        </authorList>
    </citation>
    <scope>NUCLEOTIDE SEQUENCE</scope>
    <source>
        <strain evidence="8">M356A</strain>
    </source>
</reference>
<accession>A0A9X3W9X8</accession>
<dbReference type="PROSITE" id="PS50249">
    <property type="entry name" value="MPN"/>
    <property type="match status" value="1"/>
</dbReference>
<dbReference type="PANTHER" id="PTHR30471:SF3">
    <property type="entry name" value="UPF0758 PROTEIN YEES-RELATED"/>
    <property type="match status" value="1"/>
</dbReference>
<keyword evidence="2" id="KW-0645">Protease</keyword>
<sequence>MTNEIKKTVKQEVAVSEMDRDQLLDYLKDQLQKKHVDTIDELFAMFKDDLTSVVLDDKGMQAYLAILRDELASKAADLKSLNSSATVGQYLADKYSGLKQEELHVICINNANKVVSDTMVSKGTIDKSIVDLRAVFRAAIENNASGFFLAHNHPSGKLAPSSADQDLVERLYEASKLMQIDFFDNFIVGNGRYLSFREEMLM</sequence>
<evidence type="ECO:0000256" key="3">
    <source>
        <dbReference type="ARBA" id="ARBA00022723"/>
    </source>
</evidence>
<dbReference type="InterPro" id="IPR001405">
    <property type="entry name" value="UPF0758"/>
</dbReference>
<name>A0A9X3W9X8_LACAM</name>
<evidence type="ECO:0000256" key="5">
    <source>
        <dbReference type="ARBA" id="ARBA00022833"/>
    </source>
</evidence>